<dbReference type="KEGG" id="csol:105359399"/>
<dbReference type="FunFam" id="2.120.10.30:FF:000045">
    <property type="entry name" value="Blast:Protein yellow"/>
    <property type="match status" value="1"/>
</dbReference>
<dbReference type="PANTHER" id="PTHR10009:SF19">
    <property type="entry name" value="RE55542P"/>
    <property type="match status" value="1"/>
</dbReference>
<evidence type="ECO:0000313" key="6">
    <source>
        <dbReference type="Proteomes" id="UP000695007"/>
    </source>
</evidence>
<dbReference type="GO" id="GO:0005576">
    <property type="term" value="C:extracellular region"/>
    <property type="evidence" value="ECO:0007669"/>
    <property type="project" value="UniProtKB-SubCell"/>
</dbReference>
<dbReference type="Pfam" id="PF03022">
    <property type="entry name" value="MRJP"/>
    <property type="match status" value="1"/>
</dbReference>
<sequence length="418" mass="47208">MRNALPFLLLVGLLCVSQSKGDVLETIAQWQLLDFAFPYDRTFFTEFEPDNVVPTGLEVGWYRIFIAIPRLRAGVPATVAYVPRDIPLGSTGLQLQAYPSWEWHSAGKGDFNCSKLISVYRIRIDKCNRLWVLDSGINTSIDDFTVMCSPKILIFDLQTDQLVRTITFPRQSLRPNSLFTNLIIDDTTATTCDDVYAYISDTTGPGLVVFEGATGKSWRFLHASMLPNVNYVSYKIGTDTFELFDGIVGLAFSPKLATLYYQPLATDRLFSVSTSALRSGALAFGDQLPIKVIGRKSSQGIGLSLDPNDDTIIFSPLTETAVAAWQPHTNSQRILAYSPEQIQFAAEIRWAERDGGNIWVLTSRFQKFFKRQVNPQDINLRILRIRPDAILSQTSYLFNRYNFPSHSNYHNQTYNVFK</sequence>
<evidence type="ECO:0000256" key="1">
    <source>
        <dbReference type="ARBA" id="ARBA00004613"/>
    </source>
</evidence>
<comment type="subcellular location">
    <subcellularLocation>
        <location evidence="1">Secreted</location>
    </subcellularLocation>
</comment>
<evidence type="ECO:0000313" key="7">
    <source>
        <dbReference type="RefSeq" id="XP_011494304.1"/>
    </source>
</evidence>
<keyword evidence="3" id="KW-0964">Secreted</keyword>
<keyword evidence="4 5" id="KW-0732">Signal</keyword>
<feature type="signal peptide" evidence="5">
    <location>
        <begin position="1"/>
        <end position="21"/>
    </location>
</feature>
<dbReference type="PANTHER" id="PTHR10009">
    <property type="entry name" value="PROTEIN YELLOW-RELATED"/>
    <property type="match status" value="1"/>
</dbReference>
<name>A0AAJ6VJC8_9HYME</name>
<dbReference type="GeneID" id="105359399"/>
<feature type="chain" id="PRO_5042582021" evidence="5">
    <location>
        <begin position="22"/>
        <end position="418"/>
    </location>
</feature>
<dbReference type="AlphaFoldDB" id="A0AAJ6VJC8"/>
<dbReference type="InterPro" id="IPR017996">
    <property type="entry name" value="MRJP/yellow-related"/>
</dbReference>
<accession>A0AAJ6VJC8</accession>
<evidence type="ECO:0000256" key="5">
    <source>
        <dbReference type="SAM" id="SignalP"/>
    </source>
</evidence>
<evidence type="ECO:0000256" key="4">
    <source>
        <dbReference type="ARBA" id="ARBA00022729"/>
    </source>
</evidence>
<comment type="similarity">
    <text evidence="2">Belongs to the major royal jelly protein family.</text>
</comment>
<proteinExistence type="inferred from homology"/>
<dbReference type="RefSeq" id="XP_011494304.1">
    <property type="nucleotide sequence ID" value="XM_011496002.1"/>
</dbReference>
<dbReference type="SUPFAM" id="SSF101898">
    <property type="entry name" value="NHL repeat"/>
    <property type="match status" value="1"/>
</dbReference>
<protein>
    <submittedName>
        <fullName evidence="7">Protein yellow</fullName>
    </submittedName>
</protein>
<organism evidence="6 7">
    <name type="scientific">Ceratosolen solmsi marchali</name>
    <dbReference type="NCBI Taxonomy" id="326594"/>
    <lineage>
        <taxon>Eukaryota</taxon>
        <taxon>Metazoa</taxon>
        <taxon>Ecdysozoa</taxon>
        <taxon>Arthropoda</taxon>
        <taxon>Hexapoda</taxon>
        <taxon>Insecta</taxon>
        <taxon>Pterygota</taxon>
        <taxon>Neoptera</taxon>
        <taxon>Endopterygota</taxon>
        <taxon>Hymenoptera</taxon>
        <taxon>Apocrita</taxon>
        <taxon>Proctotrupomorpha</taxon>
        <taxon>Chalcidoidea</taxon>
        <taxon>Agaonidae</taxon>
        <taxon>Agaoninae</taxon>
        <taxon>Ceratosolen</taxon>
    </lineage>
</organism>
<reference evidence="7" key="1">
    <citation type="submission" date="2025-08" db="UniProtKB">
        <authorList>
            <consortium name="RefSeq"/>
        </authorList>
    </citation>
    <scope>IDENTIFICATION</scope>
</reference>
<dbReference type="InterPro" id="IPR011042">
    <property type="entry name" value="6-blade_b-propeller_TolB-like"/>
</dbReference>
<evidence type="ECO:0000256" key="2">
    <source>
        <dbReference type="ARBA" id="ARBA00009127"/>
    </source>
</evidence>
<dbReference type="Gene3D" id="2.120.10.30">
    <property type="entry name" value="TolB, C-terminal domain"/>
    <property type="match status" value="1"/>
</dbReference>
<dbReference type="Proteomes" id="UP000695007">
    <property type="component" value="Unplaced"/>
</dbReference>
<evidence type="ECO:0000256" key="3">
    <source>
        <dbReference type="ARBA" id="ARBA00022525"/>
    </source>
</evidence>
<keyword evidence="6" id="KW-1185">Reference proteome</keyword>
<gene>
    <name evidence="7" type="primary">LOC105359399</name>
</gene>